<keyword evidence="5" id="KW-1185">Reference proteome</keyword>
<gene>
    <name evidence="4" type="ORF">ABDJ34_03590</name>
</gene>
<dbReference type="InterPro" id="IPR041033">
    <property type="entry name" value="SpaA_PFL_dom_1"/>
</dbReference>
<dbReference type="Proteomes" id="UP001634413">
    <property type="component" value="Unassembled WGS sequence"/>
</dbReference>
<feature type="chain" id="PRO_5045460269" evidence="2">
    <location>
        <begin position="24"/>
        <end position="393"/>
    </location>
</feature>
<dbReference type="InterPro" id="IPR013783">
    <property type="entry name" value="Ig-like_fold"/>
</dbReference>
<dbReference type="SUPFAM" id="SSF49478">
    <property type="entry name" value="Cna protein B-type domain"/>
    <property type="match status" value="2"/>
</dbReference>
<dbReference type="EMBL" id="JBDLBQ010000002">
    <property type="protein sequence ID" value="MFN2101986.1"/>
    <property type="molecule type" value="Genomic_DNA"/>
</dbReference>
<organism evidence="4 5">
    <name type="scientific">Finegoldia dalianensis</name>
    <dbReference type="NCBI Taxonomy" id="3145239"/>
    <lineage>
        <taxon>Bacteria</taxon>
        <taxon>Bacillati</taxon>
        <taxon>Bacillota</taxon>
        <taxon>Tissierellia</taxon>
        <taxon>Tissierellales</taxon>
        <taxon>Peptoniphilaceae</taxon>
        <taxon>Finegoldia</taxon>
    </lineage>
</organism>
<keyword evidence="1" id="KW-0472">Membrane</keyword>
<evidence type="ECO:0000256" key="2">
    <source>
        <dbReference type="SAM" id="SignalP"/>
    </source>
</evidence>
<comment type="caution">
    <text evidence="4">The sequence shown here is derived from an EMBL/GenBank/DDBJ whole genome shotgun (WGS) entry which is preliminary data.</text>
</comment>
<proteinExistence type="predicted"/>
<evidence type="ECO:0000313" key="4">
    <source>
        <dbReference type="EMBL" id="MFN2101986.1"/>
    </source>
</evidence>
<dbReference type="RefSeq" id="WP_412701398.1">
    <property type="nucleotide sequence ID" value="NZ_JBDLBQ010000002.1"/>
</dbReference>
<reference evidence="4 5" key="1">
    <citation type="journal article" date="2024" name="Anaerobe">
        <title>The identification of Finegoldia dalianensis sp. nov., isolated from the pus of a patient with skin abscess and genomic analysis of the strains belonging to Finegoldia genus.</title>
        <authorList>
            <person name="Li Y."/>
            <person name="Wang Y."/>
            <person name="Xiao D."/>
            <person name="Wang J."/>
            <person name="Jin D."/>
        </authorList>
    </citation>
    <scope>NUCLEOTIDE SEQUENCE [LARGE SCALE GENOMIC DNA]</scope>
    <source>
        <strain evidence="4 5">LY240594</strain>
    </source>
</reference>
<feature type="signal peptide" evidence="2">
    <location>
        <begin position="1"/>
        <end position="23"/>
    </location>
</feature>
<evidence type="ECO:0000256" key="1">
    <source>
        <dbReference type="SAM" id="Phobius"/>
    </source>
</evidence>
<sequence>MKILKKLLFVLVVIVMIPQIATASEIDKIDNIINPNRGQNDSVSKKIMQNFKTNLSFAVKQAMDEDNAILKITVLDKKSKPIPKVEIIVTDLQTGKSRENQTDEKGEAQFYKLAPSEHSVKVVSAPSGYFFDEQKVLLENNTDNSKTLIAKTREDKDKKYKITYRITDKYAIALKEIDVRLQSDTKEYLSKTDMFGYAYFEVEDPGKYQVYVDKMSEYFEKHDNFKINDIEINPNSEESIYSSQIDEQIKKEFESALIINVKKADKPQEKVLVSLKDRRTDMYAFQYTNKEGKVVFDNLFPGNYVLTVNNEDRLTENGVGGVILKEGQVREFDVVLSQSDLSKKSLVVEKKEHVDEKLPESGNKDERMMILFSVGIIVLAYLYLNKQKRENNN</sequence>
<evidence type="ECO:0000313" key="5">
    <source>
        <dbReference type="Proteomes" id="UP001634413"/>
    </source>
</evidence>
<keyword evidence="1" id="KW-0812">Transmembrane</keyword>
<feature type="transmembrane region" description="Helical" evidence="1">
    <location>
        <begin position="368"/>
        <end position="384"/>
    </location>
</feature>
<accession>A0ABW9KDK9</accession>
<name>A0ABW9KDK9_9FIRM</name>
<feature type="domain" description="SpaA-like prealbumin fold" evidence="3">
    <location>
        <begin position="71"/>
        <end position="144"/>
    </location>
</feature>
<keyword evidence="1" id="KW-1133">Transmembrane helix</keyword>
<dbReference type="Gene3D" id="2.60.40.10">
    <property type="entry name" value="Immunoglobulins"/>
    <property type="match status" value="2"/>
</dbReference>
<dbReference type="Pfam" id="PF17802">
    <property type="entry name" value="SpaA"/>
    <property type="match status" value="1"/>
</dbReference>
<evidence type="ECO:0000259" key="3">
    <source>
        <dbReference type="Pfam" id="PF17802"/>
    </source>
</evidence>
<keyword evidence="2" id="KW-0732">Signal</keyword>
<protein>
    <submittedName>
        <fullName evidence="4">Carboxypeptidase-like regulatory domain-containing protein</fullName>
    </submittedName>
</protein>